<dbReference type="EMBL" id="LGTL01000027">
    <property type="protein sequence ID" value="KPA74834.1"/>
    <property type="molecule type" value="Genomic_DNA"/>
</dbReference>
<evidence type="ECO:0000256" key="1">
    <source>
        <dbReference type="SAM" id="MobiDB-lite"/>
    </source>
</evidence>
<dbReference type="VEuPathDB" id="TriTrypDB:LpyrH10_27_0120"/>
<proteinExistence type="predicted"/>
<organism evidence="2 3">
    <name type="scientific">Leptomonas pyrrhocoris</name>
    <name type="common">Firebug parasite</name>
    <dbReference type="NCBI Taxonomy" id="157538"/>
    <lineage>
        <taxon>Eukaryota</taxon>
        <taxon>Discoba</taxon>
        <taxon>Euglenozoa</taxon>
        <taxon>Kinetoplastea</taxon>
        <taxon>Metakinetoplastina</taxon>
        <taxon>Trypanosomatida</taxon>
        <taxon>Trypanosomatidae</taxon>
        <taxon>Leishmaniinae</taxon>
        <taxon>Leptomonas</taxon>
    </lineage>
</organism>
<dbReference type="AlphaFoldDB" id="A0A0N0DRR2"/>
<feature type="region of interest" description="Disordered" evidence="1">
    <location>
        <begin position="936"/>
        <end position="964"/>
    </location>
</feature>
<reference evidence="2 3" key="1">
    <citation type="submission" date="2015-07" db="EMBL/GenBank/DDBJ databases">
        <title>High-quality genome of monoxenous trypanosomatid Leptomonas pyrrhocoris.</title>
        <authorList>
            <person name="Flegontov P."/>
            <person name="Butenko A."/>
            <person name="Firsov S."/>
            <person name="Vlcek C."/>
            <person name="Logacheva M.D."/>
            <person name="Field M."/>
            <person name="Filatov D."/>
            <person name="Flegontova O."/>
            <person name="Gerasimov E."/>
            <person name="Jackson A.P."/>
            <person name="Kelly S."/>
            <person name="Opperdoes F."/>
            <person name="O'Reilly A."/>
            <person name="Votypka J."/>
            <person name="Yurchenko V."/>
            <person name="Lukes J."/>
        </authorList>
    </citation>
    <scope>NUCLEOTIDE SEQUENCE [LARGE SCALE GENOMIC DNA]</scope>
    <source>
        <strain evidence="2">H10</strain>
    </source>
</reference>
<dbReference type="RefSeq" id="XP_015653273.1">
    <property type="nucleotide sequence ID" value="XM_015807988.1"/>
</dbReference>
<feature type="region of interest" description="Disordered" evidence="1">
    <location>
        <begin position="630"/>
        <end position="655"/>
    </location>
</feature>
<dbReference type="OrthoDB" id="265496at2759"/>
<dbReference type="OMA" id="LAEVEWW"/>
<gene>
    <name evidence="2" type="ORF">ABB37_08857</name>
</gene>
<protein>
    <submittedName>
        <fullName evidence="2">Uncharacterized protein</fullName>
    </submittedName>
</protein>
<dbReference type="GeneID" id="26909140"/>
<feature type="region of interest" description="Disordered" evidence="1">
    <location>
        <begin position="222"/>
        <end position="242"/>
    </location>
</feature>
<dbReference type="Proteomes" id="UP000037923">
    <property type="component" value="Unassembled WGS sequence"/>
</dbReference>
<sequence>MLRWSASLPSPVRLQLLINETARIERCRRFIADGLRSEHRRRRTAVSEAAVADADGDSAATAAAAVQTRVSLSNTWRQSVLEARAVVRCCAAPWLVGEERNADAHSNTVEANGKEGSGCSSSREQLTPTATAALLTAAERGVMLACLRLAAACHGEDVGQHLMDIFINSVDVVVRGAGTVSSLHYRREEESQRNVEAFQAWYEADGAEVYEAAMTCVARECTRPTSPSSSSSSVPLRRDGHSSRVHGSGGFARAYAFFVHRAATTALLSHQDDSDASDVGRAPSAQARSSGSAWTTSLTHYPVVTMQLLKPLADCVDANAEHFNMVVQLYGRMLSETEVGYSAEDGGTAVRRAFAALLLALARVPLGSRSKMECLEDLYRRTLLNSSLEVVQHPDVLAGCLRVCGAARAANRSIALFNKLAEPSSRSLALQEENMAAVCLAQAGDSTSAPAAVLQRLLCFMQTRLPLTADVVQAAVATTLLSRAVDTNTTAATPPMTSAFAMLDLLTSGAVAQHRVTRSTAAVNAERTFFLRVVLLLTGASVTQDEPNSGAASSLHTPAAAAIFQQWVGEFAAVLGVSTTDEHGRRCTGQAVAKVAPSLSVVTVGALQELWVVLRRADCLVPSLTNSDEGNGRFAASATPSSSQEQDQPRQQPSPLAQAVRDMLAAIPPPVATSPWCKTLSVWPFSPSPSTAASAPSSCTPPLLVTLPPSFQWRQLMEVWPLAEQQRFMESFVKLFTVASPAMSGSPHPHSGEETAVCMRYHDYMLLEEVFGKTSAATEWADAARVWNTKGERTAASLQEAIAARLAGIPTATPVRALHVLSPLADVEGALQWSGAAAAATTAEASPPPPTVPLPQLLGVPVPPVPGCPVHSWAVDVHRGAADHKGDHARPRKVLLAVYWLTRWVDSVEDAALLPSPSLFRQAVIAAIDHSHLSEAPVQEAVHTTVSDAKEETGGENNAAAHDEEMKVNAKRGGIEEVLVRGPTSLLYDAAS</sequence>
<name>A0A0N0DRR2_LEPPY</name>
<feature type="compositionally biased region" description="Polar residues" evidence="1">
    <location>
        <begin position="638"/>
        <end position="655"/>
    </location>
</feature>
<keyword evidence="3" id="KW-1185">Reference proteome</keyword>
<evidence type="ECO:0000313" key="3">
    <source>
        <dbReference type="Proteomes" id="UP000037923"/>
    </source>
</evidence>
<evidence type="ECO:0000313" key="2">
    <source>
        <dbReference type="EMBL" id="KPA74834.1"/>
    </source>
</evidence>
<comment type="caution">
    <text evidence="2">The sequence shown here is derived from an EMBL/GenBank/DDBJ whole genome shotgun (WGS) entry which is preliminary data.</text>
</comment>
<accession>A0A0N0DRR2</accession>